<protein>
    <recommendedName>
        <fullName evidence="3">DUF1194 domain-containing protein</fullName>
    </recommendedName>
</protein>
<dbReference type="Proteomes" id="UP001237780">
    <property type="component" value="Unassembled WGS sequence"/>
</dbReference>
<evidence type="ECO:0008006" key="3">
    <source>
        <dbReference type="Google" id="ProtNLM"/>
    </source>
</evidence>
<dbReference type="Gene3D" id="3.40.50.410">
    <property type="entry name" value="von Willebrand factor, type A domain"/>
    <property type="match status" value="1"/>
</dbReference>
<organism evidence="1 2">
    <name type="scientific">Phyllobacterium ifriqiyense</name>
    <dbReference type="NCBI Taxonomy" id="314238"/>
    <lineage>
        <taxon>Bacteria</taxon>
        <taxon>Pseudomonadati</taxon>
        <taxon>Pseudomonadota</taxon>
        <taxon>Alphaproteobacteria</taxon>
        <taxon>Hyphomicrobiales</taxon>
        <taxon>Phyllobacteriaceae</taxon>
        <taxon>Phyllobacterium</taxon>
    </lineage>
</organism>
<sequence length="321" mass="36011">MENKSGAVWRHFSFVFIQLRVNKYKPALRYFILRYTFHMSSQKKALCGFLILAALLASSLARSQSNEIDVDVELVLAVDASRSMQSFEQKIQRDGYVAAFRQRDVVRAIQEGVHGKVAITYVEWAGSTMQRVIVPWMVVDSTESAEKFASLLAAPIPTTQSRTSISGVIDFGATLFDDNGFKGLRRVIDVSGDGANNNGRPVLEARNDATAKGVTINGLPLMTRGDFYSDWAVEDLDVYYTNCVIGGPGAFMIPVNSWDQFPEAVRRKLVLELAGGAFDVHKVDYRSSDMPPISVVQNKREYDCLSGERIWQKRMQDWESR</sequence>
<dbReference type="InterPro" id="IPR010607">
    <property type="entry name" value="DUF1194"/>
</dbReference>
<evidence type="ECO:0000313" key="1">
    <source>
        <dbReference type="EMBL" id="MDQ0999554.1"/>
    </source>
</evidence>
<evidence type="ECO:0000313" key="2">
    <source>
        <dbReference type="Proteomes" id="UP001237780"/>
    </source>
</evidence>
<keyword evidence="2" id="KW-1185">Reference proteome</keyword>
<proteinExistence type="predicted"/>
<dbReference type="Pfam" id="PF06707">
    <property type="entry name" value="DUF1194"/>
    <property type="match status" value="1"/>
</dbReference>
<dbReference type="EMBL" id="JAUSZT010000003">
    <property type="protein sequence ID" value="MDQ0999554.1"/>
    <property type="molecule type" value="Genomic_DNA"/>
</dbReference>
<dbReference type="SUPFAM" id="SSF53300">
    <property type="entry name" value="vWA-like"/>
    <property type="match status" value="1"/>
</dbReference>
<name>A0ABU0SFL3_9HYPH</name>
<accession>A0ABU0SFL3</accession>
<dbReference type="InterPro" id="IPR036465">
    <property type="entry name" value="vWFA_dom_sf"/>
</dbReference>
<comment type="caution">
    <text evidence="1">The sequence shown here is derived from an EMBL/GenBank/DDBJ whole genome shotgun (WGS) entry which is preliminary data.</text>
</comment>
<reference evidence="1 2" key="1">
    <citation type="submission" date="2023-07" db="EMBL/GenBank/DDBJ databases">
        <title>Comparative genomics of wheat-associated soil bacteria to identify genetic determinants of phenazine resistance.</title>
        <authorList>
            <person name="Mouncey N."/>
        </authorList>
    </citation>
    <scope>NUCLEOTIDE SEQUENCE [LARGE SCALE GENOMIC DNA]</scope>
    <source>
        <strain evidence="1 2">W4I11</strain>
    </source>
</reference>
<gene>
    <name evidence="1" type="ORF">QFZ34_004736</name>
</gene>